<gene>
    <name evidence="4" type="ORF">J4N46_03310</name>
</gene>
<dbReference type="RefSeq" id="WP_208058160.1">
    <property type="nucleotide sequence ID" value="NZ_JAGDYP010000002.1"/>
</dbReference>
<evidence type="ECO:0008006" key="6">
    <source>
        <dbReference type="Google" id="ProtNLM"/>
    </source>
</evidence>
<dbReference type="PANTHER" id="PTHR47566:SF1">
    <property type="entry name" value="PROTEIN NUD1"/>
    <property type="match status" value="1"/>
</dbReference>
<keyword evidence="5" id="KW-1185">Reference proteome</keyword>
<accession>A0ABS3PVY3</accession>
<feature type="signal peptide" evidence="3">
    <location>
        <begin position="1"/>
        <end position="20"/>
    </location>
</feature>
<dbReference type="PANTHER" id="PTHR47566">
    <property type="match status" value="1"/>
</dbReference>
<dbReference type="Gene3D" id="3.80.10.10">
    <property type="entry name" value="Ribonuclease Inhibitor"/>
    <property type="match status" value="1"/>
</dbReference>
<proteinExistence type="predicted"/>
<protein>
    <recommendedName>
        <fullName evidence="6">Internalin</fullName>
    </recommendedName>
</protein>
<keyword evidence="2" id="KW-0677">Repeat</keyword>
<name>A0ABS3PVY3_9FLAO</name>
<evidence type="ECO:0000256" key="3">
    <source>
        <dbReference type="SAM" id="SignalP"/>
    </source>
</evidence>
<dbReference type="InterPro" id="IPR032675">
    <property type="entry name" value="LRR_dom_sf"/>
</dbReference>
<feature type="chain" id="PRO_5046777952" description="Internalin" evidence="3">
    <location>
        <begin position="21"/>
        <end position="423"/>
    </location>
</feature>
<dbReference type="EMBL" id="JAGDYP010000002">
    <property type="protein sequence ID" value="MBO1883475.1"/>
    <property type="molecule type" value="Genomic_DNA"/>
</dbReference>
<evidence type="ECO:0000313" key="4">
    <source>
        <dbReference type="EMBL" id="MBO1883475.1"/>
    </source>
</evidence>
<evidence type="ECO:0000256" key="1">
    <source>
        <dbReference type="ARBA" id="ARBA00022614"/>
    </source>
</evidence>
<sequence>MNLKKLLQKGILPLATLLVAGTLSVSCSKDNEAFRPTPEARPAEPKVPPVKKIIGAATHKIVVNTEKGPGEKVKLLIYARETERSDVFIDWNNNGTYDEDTDDLVTKFERDYTKGASYTEYELKGRDFAVCGKVIRFAIMDEKIKGVDLSGNTLVKALALAGTKTLTLTGLDLSRQTDLRELLLQSVVLPSLNVSQNTALEKLVISKTPLTNINLNNNVKLKTLSLNSNKFTSLDVSKNVALEVFACAGNQLTSLDVTKNVALQQFACTRNKIRTLDVTKNTELVLLYVGVNSLTTLDISKNTKVKDFDAGSNQLTSLDFSRLTQLEEVQVSDNRLTALDFRSNPNMKLVACSLNRISSAAYTQLINGLKVNTEGLILVFSEAANEQNEISDAQVTKLRSEKKWKVFKQKADGTIMQTTVGNQ</sequence>
<comment type="caution">
    <text evidence="4">The sequence shown here is derived from an EMBL/GenBank/DDBJ whole genome shotgun (WGS) entry which is preliminary data.</text>
</comment>
<dbReference type="Proteomes" id="UP000681610">
    <property type="component" value="Unassembled WGS sequence"/>
</dbReference>
<evidence type="ECO:0000313" key="5">
    <source>
        <dbReference type="Proteomes" id="UP000681610"/>
    </source>
</evidence>
<reference evidence="4 5" key="1">
    <citation type="submission" date="2021-03" db="EMBL/GenBank/DDBJ databases">
        <title>Isolation and description of Capnocytophaga bilenii sp. nov., a novel Capnocytophaga species, isolated from a gingivitis subject.</title>
        <authorList>
            <person name="Antezack A."/>
            <person name="Monnet-Corti V."/>
            <person name="La Scola B."/>
        </authorList>
    </citation>
    <scope>NUCLEOTIDE SEQUENCE [LARGE SCALE GENOMIC DNA]</scope>
    <source>
        <strain evidence="4 5">Marseille-Q4570</strain>
    </source>
</reference>
<keyword evidence="3" id="KW-0732">Signal</keyword>
<keyword evidence="1" id="KW-0433">Leucine-rich repeat</keyword>
<organism evidence="4 5">
    <name type="scientific">Capnocytophaga bilenii</name>
    <dbReference type="NCBI Taxonomy" id="2819369"/>
    <lineage>
        <taxon>Bacteria</taxon>
        <taxon>Pseudomonadati</taxon>
        <taxon>Bacteroidota</taxon>
        <taxon>Flavobacteriia</taxon>
        <taxon>Flavobacteriales</taxon>
        <taxon>Flavobacteriaceae</taxon>
        <taxon>Capnocytophaga</taxon>
    </lineage>
</organism>
<dbReference type="PROSITE" id="PS51257">
    <property type="entry name" value="PROKAR_LIPOPROTEIN"/>
    <property type="match status" value="1"/>
</dbReference>
<dbReference type="SUPFAM" id="SSF52058">
    <property type="entry name" value="L domain-like"/>
    <property type="match status" value="1"/>
</dbReference>
<dbReference type="InterPro" id="IPR052574">
    <property type="entry name" value="CDIRP"/>
</dbReference>
<evidence type="ECO:0000256" key="2">
    <source>
        <dbReference type="ARBA" id="ARBA00022737"/>
    </source>
</evidence>